<dbReference type="SUPFAM" id="SSF52096">
    <property type="entry name" value="ClpP/crotonase"/>
    <property type="match status" value="1"/>
</dbReference>
<evidence type="ECO:0000313" key="3">
    <source>
        <dbReference type="EMBL" id="MCP1675701.1"/>
    </source>
</evidence>
<dbReference type="AlphaFoldDB" id="A0AAE3G6L3"/>
<keyword evidence="4" id="KW-1185">Reference proteome</keyword>
<evidence type="ECO:0000313" key="4">
    <source>
        <dbReference type="Proteomes" id="UP001205843"/>
    </source>
</evidence>
<dbReference type="InterPro" id="IPR001753">
    <property type="entry name" value="Enoyl-CoA_hydra/iso"/>
</dbReference>
<comment type="similarity">
    <text evidence="1 2">Belongs to the enoyl-CoA hydratase/isomerase family.</text>
</comment>
<comment type="caution">
    <text evidence="3">The sequence shown here is derived from an EMBL/GenBank/DDBJ whole genome shotgun (WGS) entry which is preliminary data.</text>
</comment>
<dbReference type="GO" id="GO:0006635">
    <property type="term" value="P:fatty acid beta-oxidation"/>
    <property type="evidence" value="ECO:0007669"/>
    <property type="project" value="TreeGrafter"/>
</dbReference>
<sequence length="260" mass="28219">MTFEQLLVEQNGELLRVTINRPGKRNALSRGLLDELRTVFTVYANRTDIKLAVLSGAGDKCFSAGGDLYDLANVRSAEQTKAMSHGARDALSAVRDFPTPVIAALNGDALGGGAELALSCDFIVARQDIRIGFIQGRMNIGTAWGGGIRLMERLGPTMALRLLARSELVAATEAKAIGLIDVMAENEDSLQDTVDAFVAPMLNQVPQVMRAFKALRLGYGRTLSLPELEKLETDHLVSTWTHDDHWAAVSKVLTGIETKR</sequence>
<dbReference type="PROSITE" id="PS00166">
    <property type="entry name" value="ENOYL_COA_HYDRATASE"/>
    <property type="match status" value="1"/>
</dbReference>
<name>A0AAE3G6L3_9GAMM</name>
<dbReference type="EMBL" id="JALJXV010000007">
    <property type="protein sequence ID" value="MCP1675701.1"/>
    <property type="molecule type" value="Genomic_DNA"/>
</dbReference>
<dbReference type="GO" id="GO:0004300">
    <property type="term" value="F:enoyl-CoA hydratase activity"/>
    <property type="evidence" value="ECO:0007669"/>
    <property type="project" value="UniProtKB-EC"/>
</dbReference>
<keyword evidence="3" id="KW-0456">Lyase</keyword>
<organism evidence="3 4">
    <name type="scientific">Natronocella acetinitrilica</name>
    <dbReference type="NCBI Taxonomy" id="414046"/>
    <lineage>
        <taxon>Bacteria</taxon>
        <taxon>Pseudomonadati</taxon>
        <taxon>Pseudomonadota</taxon>
        <taxon>Gammaproteobacteria</taxon>
        <taxon>Chromatiales</taxon>
        <taxon>Ectothiorhodospiraceae</taxon>
        <taxon>Natronocella</taxon>
    </lineage>
</organism>
<accession>A0AAE3G6L3</accession>
<reference evidence="3" key="1">
    <citation type="submission" date="2022-03" db="EMBL/GenBank/DDBJ databases">
        <title>Genomic Encyclopedia of Type Strains, Phase III (KMG-III): the genomes of soil and plant-associated and newly described type strains.</title>
        <authorList>
            <person name="Whitman W."/>
        </authorList>
    </citation>
    <scope>NUCLEOTIDE SEQUENCE</scope>
    <source>
        <strain evidence="3">ANL 6-2</strain>
    </source>
</reference>
<protein>
    <submittedName>
        <fullName evidence="3">Enoyl-CoA hydratase</fullName>
        <ecNumber evidence="3">4.2.1.17</ecNumber>
    </submittedName>
</protein>
<dbReference type="PANTHER" id="PTHR11941:SF54">
    <property type="entry name" value="ENOYL-COA HYDRATASE, MITOCHONDRIAL"/>
    <property type="match status" value="1"/>
</dbReference>
<dbReference type="Proteomes" id="UP001205843">
    <property type="component" value="Unassembled WGS sequence"/>
</dbReference>
<dbReference type="Gene3D" id="3.90.226.10">
    <property type="entry name" value="2-enoyl-CoA Hydratase, Chain A, domain 1"/>
    <property type="match status" value="1"/>
</dbReference>
<dbReference type="PANTHER" id="PTHR11941">
    <property type="entry name" value="ENOYL-COA HYDRATASE-RELATED"/>
    <property type="match status" value="1"/>
</dbReference>
<dbReference type="RefSeq" id="WP_253479383.1">
    <property type="nucleotide sequence ID" value="NZ_JALJXV010000007.1"/>
</dbReference>
<dbReference type="InterPro" id="IPR029045">
    <property type="entry name" value="ClpP/crotonase-like_dom_sf"/>
</dbReference>
<proteinExistence type="inferred from homology"/>
<gene>
    <name evidence="3" type="ORF">J2T57_002856</name>
</gene>
<dbReference type="EC" id="4.2.1.17" evidence="3"/>
<dbReference type="CDD" id="cd06558">
    <property type="entry name" value="crotonase-like"/>
    <property type="match status" value="1"/>
</dbReference>
<dbReference type="Pfam" id="PF00378">
    <property type="entry name" value="ECH_1"/>
    <property type="match status" value="1"/>
</dbReference>
<dbReference type="InterPro" id="IPR018376">
    <property type="entry name" value="Enoyl-CoA_hyd/isom_CS"/>
</dbReference>
<evidence type="ECO:0000256" key="1">
    <source>
        <dbReference type="ARBA" id="ARBA00005254"/>
    </source>
</evidence>
<evidence type="ECO:0000256" key="2">
    <source>
        <dbReference type="RuleBase" id="RU003707"/>
    </source>
</evidence>